<protein>
    <submittedName>
        <fullName evidence="3">Uncharacterized protein</fullName>
    </submittedName>
</protein>
<feature type="compositionally biased region" description="Basic and acidic residues" evidence="1">
    <location>
        <begin position="1"/>
        <end position="10"/>
    </location>
</feature>
<organism evidence="2 3">
    <name type="scientific">Plectus sambesii</name>
    <dbReference type="NCBI Taxonomy" id="2011161"/>
    <lineage>
        <taxon>Eukaryota</taxon>
        <taxon>Metazoa</taxon>
        <taxon>Ecdysozoa</taxon>
        <taxon>Nematoda</taxon>
        <taxon>Chromadorea</taxon>
        <taxon>Plectida</taxon>
        <taxon>Plectina</taxon>
        <taxon>Plectoidea</taxon>
        <taxon>Plectidae</taxon>
        <taxon>Plectus</taxon>
    </lineage>
</organism>
<dbReference type="WBParaSite" id="PSAMB.scaffold1350size32650.g12579.t1">
    <property type="protein sequence ID" value="PSAMB.scaffold1350size32650.g12579.t1"/>
    <property type="gene ID" value="PSAMB.scaffold1350size32650.g12579"/>
</dbReference>
<feature type="region of interest" description="Disordered" evidence="1">
    <location>
        <begin position="58"/>
        <end position="96"/>
    </location>
</feature>
<evidence type="ECO:0000256" key="1">
    <source>
        <dbReference type="SAM" id="MobiDB-lite"/>
    </source>
</evidence>
<feature type="compositionally biased region" description="Basic residues" evidence="1">
    <location>
        <begin position="16"/>
        <end position="27"/>
    </location>
</feature>
<feature type="region of interest" description="Disordered" evidence="1">
    <location>
        <begin position="1"/>
        <end position="30"/>
    </location>
</feature>
<feature type="compositionally biased region" description="Polar residues" evidence="1">
    <location>
        <begin position="82"/>
        <end position="92"/>
    </location>
</feature>
<dbReference type="Proteomes" id="UP000887566">
    <property type="component" value="Unplaced"/>
</dbReference>
<evidence type="ECO:0000313" key="2">
    <source>
        <dbReference type="Proteomes" id="UP000887566"/>
    </source>
</evidence>
<proteinExistence type="predicted"/>
<evidence type="ECO:0000313" key="3">
    <source>
        <dbReference type="WBParaSite" id="PSAMB.scaffold1350size32650.g12579.t1"/>
    </source>
</evidence>
<dbReference type="AlphaFoldDB" id="A0A914UYM5"/>
<name>A0A914UYM5_9BILA</name>
<sequence length="159" mass="17455">MCDDSHKGRSADCLSHHRSRRRQRRRPIAPISACNPPCLPWAINAAVSSPTRRTSACFIESGGRSLGGNRRSGDRKPRPSADGQNQHRSLSDTAFEARSPARVLVTSDYLAPSGHKTPAALVGQTTAARRSFVYWRRRPTTGDGASTEYIRVNLSTLLE</sequence>
<reference evidence="3" key="1">
    <citation type="submission" date="2022-11" db="UniProtKB">
        <authorList>
            <consortium name="WormBaseParasite"/>
        </authorList>
    </citation>
    <scope>IDENTIFICATION</scope>
</reference>
<accession>A0A914UYM5</accession>
<keyword evidence="2" id="KW-1185">Reference proteome</keyword>